<dbReference type="Proteomes" id="UP001595593">
    <property type="component" value="Unassembled WGS sequence"/>
</dbReference>
<evidence type="ECO:0000313" key="2">
    <source>
        <dbReference type="Proteomes" id="UP001595593"/>
    </source>
</evidence>
<proteinExistence type="predicted"/>
<keyword evidence="2" id="KW-1185">Reference proteome</keyword>
<comment type="caution">
    <text evidence="1">The sequence shown here is derived from an EMBL/GenBank/DDBJ whole genome shotgun (WGS) entry which is preliminary data.</text>
</comment>
<sequence length="151" mass="16341">MLDDRCAAKIRLVQSAELFSAVRNKKQAELGKGRCVVPNAMEAAVSPCAYRRHRGKLPAGVFSTINKSLGLWRKGTAAPPGTPEFSSLRALNPSAWCARVMIRERKTGAQHLAQVLGRRAEHLAYALPPPSNGLVRLAREGQGFNLLIGAT</sequence>
<dbReference type="RefSeq" id="WP_379596279.1">
    <property type="nucleotide sequence ID" value="NZ_JBHRTN010000009.1"/>
</dbReference>
<protein>
    <recommendedName>
        <fullName evidence="3">Transposase</fullName>
    </recommendedName>
</protein>
<name>A0ABV7G1S4_9PROT</name>
<reference evidence="2" key="1">
    <citation type="journal article" date="2019" name="Int. J. Syst. Evol. Microbiol.">
        <title>The Global Catalogue of Microorganisms (GCM) 10K type strain sequencing project: providing services to taxonomists for standard genome sequencing and annotation.</title>
        <authorList>
            <consortium name="The Broad Institute Genomics Platform"/>
            <consortium name="The Broad Institute Genome Sequencing Center for Infectious Disease"/>
            <person name="Wu L."/>
            <person name="Ma J."/>
        </authorList>
    </citation>
    <scope>NUCLEOTIDE SEQUENCE [LARGE SCALE GENOMIC DNA]</scope>
    <source>
        <strain evidence="2">KCTC 52094</strain>
    </source>
</reference>
<organism evidence="1 2">
    <name type="scientific">Teichococcus globiformis</name>
    <dbReference type="NCBI Taxonomy" id="2307229"/>
    <lineage>
        <taxon>Bacteria</taxon>
        <taxon>Pseudomonadati</taxon>
        <taxon>Pseudomonadota</taxon>
        <taxon>Alphaproteobacteria</taxon>
        <taxon>Acetobacterales</taxon>
        <taxon>Roseomonadaceae</taxon>
        <taxon>Roseomonas</taxon>
    </lineage>
</organism>
<evidence type="ECO:0000313" key="1">
    <source>
        <dbReference type="EMBL" id="MFC3125529.1"/>
    </source>
</evidence>
<gene>
    <name evidence="1" type="ORF">ACFOD4_10685</name>
</gene>
<dbReference type="EMBL" id="JBHRTN010000009">
    <property type="protein sequence ID" value="MFC3125529.1"/>
    <property type="molecule type" value="Genomic_DNA"/>
</dbReference>
<evidence type="ECO:0008006" key="3">
    <source>
        <dbReference type="Google" id="ProtNLM"/>
    </source>
</evidence>
<accession>A0ABV7G1S4</accession>